<dbReference type="AlphaFoldDB" id="A0A7M7LWJ3"/>
<dbReference type="InParanoid" id="A0A7M7LWJ3"/>
<dbReference type="RefSeq" id="XP_011680528.2">
    <property type="nucleotide sequence ID" value="XM_011682226.2"/>
</dbReference>
<feature type="domain" description="NACHT" evidence="1">
    <location>
        <begin position="55"/>
        <end position="182"/>
    </location>
</feature>
<dbReference type="GeneID" id="105445983"/>
<dbReference type="InterPro" id="IPR052813">
    <property type="entry name" value="CMIP"/>
</dbReference>
<dbReference type="PROSITE" id="PS50837">
    <property type="entry name" value="NACHT"/>
    <property type="match status" value="1"/>
</dbReference>
<proteinExistence type="predicted"/>
<dbReference type="SUPFAM" id="SSF52540">
    <property type="entry name" value="P-loop containing nucleoside triphosphate hydrolases"/>
    <property type="match status" value="1"/>
</dbReference>
<dbReference type="Pfam" id="PF05729">
    <property type="entry name" value="NACHT"/>
    <property type="match status" value="1"/>
</dbReference>
<keyword evidence="3" id="KW-1185">Reference proteome</keyword>
<dbReference type="InterPro" id="IPR007111">
    <property type="entry name" value="NACHT_NTPase"/>
</dbReference>
<accession>A0A7M7LWJ3</accession>
<dbReference type="EnsemblMetazoa" id="XM_011682226">
    <property type="protein sequence ID" value="XP_011680528"/>
    <property type="gene ID" value="LOC105445983"/>
</dbReference>
<organism evidence="2 3">
    <name type="scientific">Strongylocentrotus purpuratus</name>
    <name type="common">Purple sea urchin</name>
    <dbReference type="NCBI Taxonomy" id="7668"/>
    <lineage>
        <taxon>Eukaryota</taxon>
        <taxon>Metazoa</taxon>
        <taxon>Echinodermata</taxon>
        <taxon>Eleutherozoa</taxon>
        <taxon>Echinozoa</taxon>
        <taxon>Echinoidea</taxon>
        <taxon>Euechinoidea</taxon>
        <taxon>Echinacea</taxon>
        <taxon>Camarodonta</taxon>
        <taxon>Echinidea</taxon>
        <taxon>Strongylocentrotidae</taxon>
        <taxon>Strongylocentrotus</taxon>
    </lineage>
</organism>
<reference evidence="2" key="2">
    <citation type="submission" date="2021-01" db="UniProtKB">
        <authorList>
            <consortium name="EnsemblMetazoa"/>
        </authorList>
    </citation>
    <scope>IDENTIFICATION</scope>
</reference>
<evidence type="ECO:0000313" key="3">
    <source>
        <dbReference type="Proteomes" id="UP000007110"/>
    </source>
</evidence>
<sequence>MKPWDKSDYAEFKDMHTVVTMVTKDARGQDTKKKEILQGSVADIFLTKVNGRLPARILISAPAGRGKTTAVAKMAYEWVHREKGSALEHLPLLFVVKFRNTSRRTSIGEAIKDQLLSDVDDLTPEGLENFIRENQGICHIILDGLDEYAGISSSNRSSESNMVSVIRWEEFPECRVLVTTRPHLENFFNQDDLPTVYTKMWIEGFSQESSREYIDKFFAPTSNPCRGHGLKAYLNDQPLINELVKTPLFCLMVCHLWSEGMLNTETATQTELLDSVNDFLMHHANARLKSKDEITKEELIEIIRKLGKVALAGLIDDSKKIVFTPHDFRKIPAILERACELGLLSNVTIPTTRLPRSHKTTSTAIEFYHKLVQEHSAGKYLAAETKKYMLRLNISKLDRLLRNIKANIGDYENLIRFAAGTDNSLCIRIMEALLSNRFLDESERYRILLDCSSETKGTQQNVSSLVQRCVNAKSIVLKSPTVYTVVGMQNLPKQLKRQVMTIQFEGSTITTDVTSGLWSCLGSFSMLRTLTISDSSLSFSPSPPELPSVTKLSAERMTSQSYEGVLSSIPRLEEIDITIGDAKAEDISQIQTSLRRHLTGQDLTRIDLSSLQSEENVSSMSRQRTEGLGLLIRKRQATLSRVAFGLEDAGFDVVQSSTRLMSASLYVKQ</sequence>
<dbReference type="Proteomes" id="UP000007110">
    <property type="component" value="Unassembled WGS sequence"/>
</dbReference>
<dbReference type="PANTHER" id="PTHR25480">
    <property type="entry name" value="LEUCINE-RICH REPEAT-CONTAINING PROTEIN 73"/>
    <property type="match status" value="1"/>
</dbReference>
<dbReference type="FunCoup" id="A0A7M7LWJ3">
    <property type="interactions" value="69"/>
</dbReference>
<dbReference type="KEGG" id="spu:105445983"/>
<dbReference type="OrthoDB" id="120976at2759"/>
<reference evidence="3" key="1">
    <citation type="submission" date="2015-02" db="EMBL/GenBank/DDBJ databases">
        <title>Genome sequencing for Strongylocentrotus purpuratus.</title>
        <authorList>
            <person name="Murali S."/>
            <person name="Liu Y."/>
            <person name="Vee V."/>
            <person name="English A."/>
            <person name="Wang M."/>
            <person name="Skinner E."/>
            <person name="Han Y."/>
            <person name="Muzny D.M."/>
            <person name="Worley K.C."/>
            <person name="Gibbs R.A."/>
        </authorList>
    </citation>
    <scope>NUCLEOTIDE SEQUENCE</scope>
</reference>
<evidence type="ECO:0000313" key="2">
    <source>
        <dbReference type="EnsemblMetazoa" id="XP_011680528"/>
    </source>
</evidence>
<evidence type="ECO:0000259" key="1">
    <source>
        <dbReference type="PROSITE" id="PS50837"/>
    </source>
</evidence>
<protein>
    <recommendedName>
        <fullName evidence="1">NACHT domain-containing protein</fullName>
    </recommendedName>
</protein>
<dbReference type="InterPro" id="IPR027417">
    <property type="entry name" value="P-loop_NTPase"/>
</dbReference>
<name>A0A7M7LWJ3_STRPU</name>
<dbReference type="PANTHER" id="PTHR25480:SF0">
    <property type="entry name" value="C-MAF-INDUCING PROTEIN"/>
    <property type="match status" value="1"/>
</dbReference>
<dbReference type="Gene3D" id="3.40.50.300">
    <property type="entry name" value="P-loop containing nucleotide triphosphate hydrolases"/>
    <property type="match status" value="1"/>
</dbReference>
<dbReference type="OMA" id="NTGEYEN"/>